<protein>
    <recommendedName>
        <fullName evidence="1">ATPase domain-containing protein</fullName>
    </recommendedName>
</protein>
<dbReference type="InterPro" id="IPR011579">
    <property type="entry name" value="ATPase_dom"/>
</dbReference>
<reference evidence="2 3" key="1">
    <citation type="submission" date="2019-03" db="EMBL/GenBank/DDBJ databases">
        <title>Genomic Encyclopedia of Archaeal and Bacterial Type Strains, Phase II (KMG-II): from individual species to whole genera.</title>
        <authorList>
            <person name="Goeker M."/>
        </authorList>
    </citation>
    <scope>NUCLEOTIDE SEQUENCE [LARGE SCALE GENOMIC DNA]</scope>
    <source>
        <strain evidence="2 3">RL-C</strain>
    </source>
</reference>
<gene>
    <name evidence="2" type="ORF">CLV25_102108</name>
</gene>
<dbReference type="InterPro" id="IPR027417">
    <property type="entry name" value="P-loop_NTPase"/>
</dbReference>
<name>A0A4R2EU48_9BACT</name>
<dbReference type="EMBL" id="SLWB01000002">
    <property type="protein sequence ID" value="TCN72145.1"/>
    <property type="molecule type" value="Genomic_DNA"/>
</dbReference>
<dbReference type="Pfam" id="PF01637">
    <property type="entry name" value="ATPase_2"/>
    <property type="match status" value="1"/>
</dbReference>
<evidence type="ECO:0000313" key="2">
    <source>
        <dbReference type="EMBL" id="TCN72145.1"/>
    </source>
</evidence>
<evidence type="ECO:0000259" key="1">
    <source>
        <dbReference type="Pfam" id="PF01637"/>
    </source>
</evidence>
<proteinExistence type="predicted"/>
<accession>A0A4R2EU48</accession>
<dbReference type="PANTHER" id="PTHR34301:SF8">
    <property type="entry name" value="ATPASE DOMAIN-CONTAINING PROTEIN"/>
    <property type="match status" value="1"/>
</dbReference>
<feature type="domain" description="ATPase" evidence="1">
    <location>
        <begin position="16"/>
        <end position="185"/>
    </location>
</feature>
<keyword evidence="3" id="KW-1185">Reference proteome</keyword>
<dbReference type="SUPFAM" id="SSF52540">
    <property type="entry name" value="P-loop containing nucleoside triphosphate hydrolases"/>
    <property type="match status" value="1"/>
</dbReference>
<comment type="caution">
    <text evidence="2">The sequence shown here is derived from an EMBL/GenBank/DDBJ whole genome shotgun (WGS) entry which is preliminary data.</text>
</comment>
<evidence type="ECO:0000313" key="3">
    <source>
        <dbReference type="Proteomes" id="UP000294830"/>
    </source>
</evidence>
<dbReference type="RefSeq" id="WP_131838213.1">
    <property type="nucleotide sequence ID" value="NZ_SLWB01000002.1"/>
</dbReference>
<dbReference type="Gene3D" id="3.40.50.300">
    <property type="entry name" value="P-loop containing nucleotide triphosphate hydrolases"/>
    <property type="match status" value="1"/>
</dbReference>
<dbReference type="PANTHER" id="PTHR34301">
    <property type="entry name" value="DNA-BINDING PROTEIN-RELATED"/>
    <property type="match status" value="1"/>
</dbReference>
<organism evidence="2 3">
    <name type="scientific">Acetobacteroides hydrogenigenes</name>
    <dbReference type="NCBI Taxonomy" id="979970"/>
    <lineage>
        <taxon>Bacteria</taxon>
        <taxon>Pseudomonadati</taxon>
        <taxon>Bacteroidota</taxon>
        <taxon>Bacteroidia</taxon>
        <taxon>Bacteroidales</taxon>
        <taxon>Rikenellaceae</taxon>
        <taxon>Acetobacteroides</taxon>
    </lineage>
</organism>
<dbReference type="OrthoDB" id="9805535at2"/>
<sequence length="390" mass="44957">MDKPFVFGVTAVGDNFTDRQDEAKRLLANFLSGVNTVLISPRRWGKTSLVRKVGKMAEEQGVKVVFLDVFSHRTEAEFYNGFATAVIKQTSSKWEEWVENTKSFLSRVRPTISMGTDPNVDFSVGLELDEKRETVDEILSLPEKIALKKGVRVVVCIDEFQQVMDFEEPATFQKRLRSIWQHQSAVSYCLFGSKKHLMSLLFEKKSLPLYKFGDVLYLTKIDTDSWVNYIVARFESSGKEINESYARLICKMVDNHSSYVQQLSWLIWLRTENRVDNESFCFGLDDLLNQNSMLFQRDVEYLTGYQLNFLRAVCDGLDSEFTKKDVIAKYNFGTSPNVTRIKKALADKEIIDVSSQKVTLVDPVFGLWFRREIQHKQILPFTSSLEDENV</sequence>
<dbReference type="AlphaFoldDB" id="A0A4R2EU48"/>
<dbReference type="Proteomes" id="UP000294830">
    <property type="component" value="Unassembled WGS sequence"/>
</dbReference>
<dbReference type="GO" id="GO:0005524">
    <property type="term" value="F:ATP binding"/>
    <property type="evidence" value="ECO:0007669"/>
    <property type="project" value="InterPro"/>
</dbReference>